<reference evidence="3" key="1">
    <citation type="journal article" date="2015" name="Nature">
        <title>Complex archaea that bridge the gap between prokaryotes and eukaryotes.</title>
        <authorList>
            <person name="Spang A."/>
            <person name="Saw J.H."/>
            <person name="Jorgensen S.L."/>
            <person name="Zaremba-Niedzwiedzka K."/>
            <person name="Martijn J."/>
            <person name="Lind A.E."/>
            <person name="van Eijk R."/>
            <person name="Schleper C."/>
            <person name="Guy L."/>
            <person name="Ettema T.J."/>
        </authorList>
    </citation>
    <scope>NUCLEOTIDE SEQUENCE</scope>
</reference>
<accession>A0A0F9IHT5</accession>
<dbReference type="PROSITE" id="PS51898">
    <property type="entry name" value="TYR_RECOMBINASE"/>
    <property type="match status" value="1"/>
</dbReference>
<dbReference type="GO" id="GO:0006310">
    <property type="term" value="P:DNA recombination"/>
    <property type="evidence" value="ECO:0007669"/>
    <property type="project" value="UniProtKB-KW"/>
</dbReference>
<dbReference type="InterPro" id="IPR050090">
    <property type="entry name" value="Tyrosine_recombinase_XerCD"/>
</dbReference>
<dbReference type="Pfam" id="PF00589">
    <property type="entry name" value="Phage_integrase"/>
    <property type="match status" value="1"/>
</dbReference>
<dbReference type="EMBL" id="LAZR01014009">
    <property type="protein sequence ID" value="KKM19349.1"/>
    <property type="molecule type" value="Genomic_DNA"/>
</dbReference>
<proteinExistence type="predicted"/>
<dbReference type="AlphaFoldDB" id="A0A0F9IHT5"/>
<protein>
    <recommendedName>
        <fullName evidence="2">Tyr recombinase domain-containing protein</fullName>
    </recommendedName>
</protein>
<evidence type="ECO:0000313" key="3">
    <source>
        <dbReference type="EMBL" id="KKM19349.1"/>
    </source>
</evidence>
<evidence type="ECO:0000256" key="1">
    <source>
        <dbReference type="ARBA" id="ARBA00023172"/>
    </source>
</evidence>
<dbReference type="InterPro" id="IPR013762">
    <property type="entry name" value="Integrase-like_cat_sf"/>
</dbReference>
<name>A0A0F9IHT5_9ZZZZ</name>
<dbReference type="CDD" id="cd00397">
    <property type="entry name" value="DNA_BRE_C"/>
    <property type="match status" value="1"/>
</dbReference>
<dbReference type="GO" id="GO:0015074">
    <property type="term" value="P:DNA integration"/>
    <property type="evidence" value="ECO:0007669"/>
    <property type="project" value="InterPro"/>
</dbReference>
<evidence type="ECO:0000259" key="2">
    <source>
        <dbReference type="PROSITE" id="PS51898"/>
    </source>
</evidence>
<dbReference type="PANTHER" id="PTHR30349:SF81">
    <property type="entry name" value="TYROSINE RECOMBINASE XERC"/>
    <property type="match status" value="1"/>
</dbReference>
<organism evidence="3">
    <name type="scientific">marine sediment metagenome</name>
    <dbReference type="NCBI Taxonomy" id="412755"/>
    <lineage>
        <taxon>unclassified sequences</taxon>
        <taxon>metagenomes</taxon>
        <taxon>ecological metagenomes</taxon>
    </lineage>
</organism>
<sequence>MKYLNRIINFEKNLDKKPNLMPSSVKTYIKLIKELVNKYGKSPTVKQLNEFIDLKCKNRQPMVKYAIKHYLNFLWRNKDYILLNKPITKPTKRKKTYLTKNQAIEVINSISNKEHRVVAILQYFTGVRASEAISIKRENLIHEREQERIKINIESKGGKLEPVYLSDNLFFEIQPFLIIEKKYLFLNQSILNEKEQRNKVECYYKRYWESLKKAAIECDIDMATHDWRRSFAQSIIKEGASIYEVQRSLRHKDTKTTIRYIEDDPEKTATTMLKHQATLKLS</sequence>
<dbReference type="InterPro" id="IPR011010">
    <property type="entry name" value="DNA_brk_join_enz"/>
</dbReference>
<dbReference type="SUPFAM" id="SSF56349">
    <property type="entry name" value="DNA breaking-rejoining enzymes"/>
    <property type="match status" value="1"/>
</dbReference>
<comment type="caution">
    <text evidence="3">The sequence shown here is derived from an EMBL/GenBank/DDBJ whole genome shotgun (WGS) entry which is preliminary data.</text>
</comment>
<dbReference type="PANTHER" id="PTHR30349">
    <property type="entry name" value="PHAGE INTEGRASE-RELATED"/>
    <property type="match status" value="1"/>
</dbReference>
<keyword evidence="1" id="KW-0233">DNA recombination</keyword>
<dbReference type="GO" id="GO:0003677">
    <property type="term" value="F:DNA binding"/>
    <property type="evidence" value="ECO:0007669"/>
    <property type="project" value="InterPro"/>
</dbReference>
<dbReference type="Gene3D" id="1.10.443.10">
    <property type="entry name" value="Intergrase catalytic core"/>
    <property type="match status" value="1"/>
</dbReference>
<gene>
    <name evidence="3" type="ORF">LCGC14_1656490</name>
</gene>
<dbReference type="InterPro" id="IPR002104">
    <property type="entry name" value="Integrase_catalytic"/>
</dbReference>
<feature type="domain" description="Tyr recombinase" evidence="2">
    <location>
        <begin position="93"/>
        <end position="273"/>
    </location>
</feature>